<dbReference type="InterPro" id="IPR036291">
    <property type="entry name" value="NAD(P)-bd_dom_sf"/>
</dbReference>
<organism evidence="4 5">
    <name type="scientific">Undibacterium rugosum</name>
    <dbReference type="NCBI Taxonomy" id="2762291"/>
    <lineage>
        <taxon>Bacteria</taxon>
        <taxon>Pseudomonadati</taxon>
        <taxon>Pseudomonadota</taxon>
        <taxon>Betaproteobacteria</taxon>
        <taxon>Burkholderiales</taxon>
        <taxon>Oxalobacteraceae</taxon>
        <taxon>Undibacterium</taxon>
    </lineage>
</organism>
<dbReference type="PANTHER" id="PTHR11092:SF0">
    <property type="entry name" value="EPIMERASE FAMILY PROTEIN SDR39U1"/>
    <property type="match status" value="1"/>
</dbReference>
<dbReference type="CDD" id="cd05242">
    <property type="entry name" value="SDR_a8"/>
    <property type="match status" value="1"/>
</dbReference>
<evidence type="ECO:0000313" key="5">
    <source>
        <dbReference type="Proteomes" id="UP000612361"/>
    </source>
</evidence>
<dbReference type="InterPro" id="IPR010099">
    <property type="entry name" value="SDR39U1"/>
</dbReference>
<dbReference type="InterPro" id="IPR001509">
    <property type="entry name" value="Epimerase_deHydtase"/>
</dbReference>
<dbReference type="RefSeq" id="WP_186881318.1">
    <property type="nucleotide sequence ID" value="NZ_JACOGG010000009.1"/>
</dbReference>
<dbReference type="Pfam" id="PF01370">
    <property type="entry name" value="Epimerase"/>
    <property type="match status" value="1"/>
</dbReference>
<dbReference type="SUPFAM" id="SSF51735">
    <property type="entry name" value="NAD(P)-binding Rossmann-fold domains"/>
    <property type="match status" value="1"/>
</dbReference>
<evidence type="ECO:0000256" key="1">
    <source>
        <dbReference type="ARBA" id="ARBA00009353"/>
    </source>
</evidence>
<dbReference type="AlphaFoldDB" id="A0A923I573"/>
<protein>
    <submittedName>
        <fullName evidence="4">TIGR01777 family protein</fullName>
    </submittedName>
</protein>
<keyword evidence="5" id="KW-1185">Reference proteome</keyword>
<evidence type="ECO:0000313" key="4">
    <source>
        <dbReference type="EMBL" id="MBC3935756.1"/>
    </source>
</evidence>
<dbReference type="InterPro" id="IPR013549">
    <property type="entry name" value="DUF1731"/>
</dbReference>
<dbReference type="PANTHER" id="PTHR11092">
    <property type="entry name" value="SUGAR NUCLEOTIDE EPIMERASE RELATED"/>
    <property type="match status" value="1"/>
</dbReference>
<evidence type="ECO:0000259" key="3">
    <source>
        <dbReference type="Pfam" id="PF08338"/>
    </source>
</evidence>
<comment type="caution">
    <text evidence="4">The sequence shown here is derived from an EMBL/GenBank/DDBJ whole genome shotgun (WGS) entry which is preliminary data.</text>
</comment>
<feature type="domain" description="DUF1731" evidence="3">
    <location>
        <begin position="250"/>
        <end position="296"/>
    </location>
</feature>
<evidence type="ECO:0000259" key="2">
    <source>
        <dbReference type="Pfam" id="PF01370"/>
    </source>
</evidence>
<dbReference type="Pfam" id="PF08338">
    <property type="entry name" value="DUF1731"/>
    <property type="match status" value="1"/>
</dbReference>
<reference evidence="4" key="1">
    <citation type="submission" date="2020-08" db="EMBL/GenBank/DDBJ databases">
        <title>Novel species isolated from subtropical streams in China.</title>
        <authorList>
            <person name="Lu H."/>
        </authorList>
    </citation>
    <scope>NUCLEOTIDE SEQUENCE</scope>
    <source>
        <strain evidence="4">CY7W</strain>
    </source>
</reference>
<sequence>MHILITGGTGLIGQRLCAALLAQGYQLTVLTRRPQQLAALCGAGVQAMQDLEQYTPELEFNAIINLAGESIVDARWTAARKQLLRHSRITLTEQLMHKIAQARKKPAVLLSGSAIGVYGNRGDEVIDETASAGGDFGAQLCVDWEAAAIPAARFGTRVCVLRTGLVLDSAGGILKKMRLPFQLGLGGRIGDGRQWMSWIHVDDYVAIVLRLLTDERASGCINMVAPQAVTNREFTQLLAHSLQRPAWLFTPAWLLQLALGELSELLTGGQHVLPARLNKLGYQFSYPSLLPALQQLNRQHA</sequence>
<name>A0A923I573_9BURK</name>
<feature type="domain" description="NAD-dependent epimerase/dehydratase" evidence="2">
    <location>
        <begin position="3"/>
        <end position="216"/>
    </location>
</feature>
<gene>
    <name evidence="4" type="ORF">H8K47_10330</name>
</gene>
<dbReference type="Proteomes" id="UP000612361">
    <property type="component" value="Unassembled WGS sequence"/>
</dbReference>
<dbReference type="Gene3D" id="3.40.50.720">
    <property type="entry name" value="NAD(P)-binding Rossmann-like Domain"/>
    <property type="match status" value="1"/>
</dbReference>
<comment type="similarity">
    <text evidence="1">Belongs to the NAD(P)-dependent epimerase/dehydratase family. SDR39U1 subfamily.</text>
</comment>
<dbReference type="EMBL" id="JACOGG010000009">
    <property type="protein sequence ID" value="MBC3935756.1"/>
    <property type="molecule type" value="Genomic_DNA"/>
</dbReference>
<accession>A0A923I573</accession>
<proteinExistence type="inferred from homology"/>
<dbReference type="NCBIfam" id="TIGR01777">
    <property type="entry name" value="yfcH"/>
    <property type="match status" value="1"/>
</dbReference>